<proteinExistence type="predicted"/>
<keyword evidence="4" id="KW-1185">Reference proteome</keyword>
<organism evidence="3 4">
    <name type="scientific">Allohahella marinimesophila</name>
    <dbReference type="NCBI Taxonomy" id="1054972"/>
    <lineage>
        <taxon>Bacteria</taxon>
        <taxon>Pseudomonadati</taxon>
        <taxon>Pseudomonadota</taxon>
        <taxon>Gammaproteobacteria</taxon>
        <taxon>Oceanospirillales</taxon>
        <taxon>Hahellaceae</taxon>
        <taxon>Allohahella</taxon>
    </lineage>
</organism>
<dbReference type="EMBL" id="BAABBO010000014">
    <property type="protein sequence ID" value="GAA3971494.1"/>
    <property type="molecule type" value="Genomic_DNA"/>
</dbReference>
<dbReference type="Pfam" id="PF14403">
    <property type="entry name" value="CP_ATPgrasp_2"/>
    <property type="match status" value="1"/>
</dbReference>
<dbReference type="Gene3D" id="3.40.50.11290">
    <property type="match status" value="1"/>
</dbReference>
<dbReference type="PANTHER" id="PTHR34595">
    <property type="entry name" value="BLR5612 PROTEIN"/>
    <property type="match status" value="1"/>
</dbReference>
<sequence length="848" mass="94832">MLDLQASAYAGTADGYDEMVAADGSVRPHWSNLASLLTKNSAEQWRALRRESERRLRDQGVYYNVYTDPAGAGRTWRLDPLPMIIAPNEWDVLQPAIQQRARLFSHILLDLQGESRCLRNGLLPPELVYLHSGYYPALFGGAAQAMTLFASDLARGPDGNWWVVSDRTQGPSGIGYVMEARQVSNRVMRPEVRDIQPASLLPFLRKVKAHLAALAPRKTEDPVIVLMSSGVGNEVYFEHAYLANHLGITLAEGGDLTVRDGNVFLKTVDGLKQVDVIIRRVDDSFSDPLYCRGDSVLGVAGLVQAQKLGRIGLANPIGSAILESPGILPFLPRLARYFLNESLKINNVATWWCGQPAERQHVCSRIDDMVIKHIDRGNTPIFGGALTKAEQALLIGRIKAQPWQYVGQQRLAFSTVPTFNGDELIPRHLVTRLFTVGNGAEYDVMPGGLTRVSGASSQPFVSSQKGGLSKDTWVISEQTEPTAALMAEQSYRHEQAERGRNSPPVPLTSRAAENIYWMARYLERSQTILRLMSSYSELYDRRYEEDVQVEARLLNTLAICIYQHLSFSMVAFENESKARLSKPLTVEKLARWVYAETVNGSITNNLRSVIRSGYEVRDLFSGDGWRSIENLEQTLKTIAKRFSAAEEGYGLDRSDIDDMQRTLSNTSFAVTGATGDSLPLDQGGLWLKLGRDLERAHCLTFLVARFIGQYQIEGEHRQLEELLRGNDAYGSYRRRMGTLIESSAVFYHLLLDPRNPRSLYAIIDGMEPLTQSLDARRSNAASGQDQLGDALFAALAQLRLAPQAVWSDLRHQRLNVVDVVFRTKQNLNLIGQEIDQRFFAQVKQTSRR</sequence>
<feature type="domain" description="DUF403" evidence="1">
    <location>
        <begin position="507"/>
        <end position="839"/>
    </location>
</feature>
<dbReference type="InterPro" id="IPR025841">
    <property type="entry name" value="CP_ATPgrasp_2"/>
</dbReference>
<evidence type="ECO:0000259" key="2">
    <source>
        <dbReference type="Pfam" id="PF14403"/>
    </source>
</evidence>
<dbReference type="PANTHER" id="PTHR34595:SF2">
    <property type="entry name" value="BLR2978 PROTEIN"/>
    <property type="match status" value="1"/>
</dbReference>
<accession>A0ABP7PUI7</accession>
<dbReference type="SUPFAM" id="SSF56059">
    <property type="entry name" value="Glutathione synthetase ATP-binding domain-like"/>
    <property type="match status" value="1"/>
</dbReference>
<reference evidence="4" key="1">
    <citation type="journal article" date="2019" name="Int. J. Syst. Evol. Microbiol.">
        <title>The Global Catalogue of Microorganisms (GCM) 10K type strain sequencing project: providing services to taxonomists for standard genome sequencing and annotation.</title>
        <authorList>
            <consortium name="The Broad Institute Genomics Platform"/>
            <consortium name="The Broad Institute Genome Sequencing Center for Infectious Disease"/>
            <person name="Wu L."/>
            <person name="Ma J."/>
        </authorList>
    </citation>
    <scope>NUCLEOTIDE SEQUENCE [LARGE SCALE GENOMIC DNA]</scope>
    <source>
        <strain evidence="4">JCM 17555</strain>
    </source>
</reference>
<comment type="caution">
    <text evidence="3">The sequence shown here is derived from an EMBL/GenBank/DDBJ whole genome shotgun (WGS) entry which is preliminary data.</text>
</comment>
<dbReference type="Gene3D" id="3.30.1490.270">
    <property type="match status" value="1"/>
</dbReference>
<dbReference type="InterPro" id="IPR007296">
    <property type="entry name" value="DUF403"/>
</dbReference>
<dbReference type="Proteomes" id="UP001501337">
    <property type="component" value="Unassembled WGS sequence"/>
</dbReference>
<evidence type="ECO:0000259" key="1">
    <source>
        <dbReference type="Pfam" id="PF04168"/>
    </source>
</evidence>
<protein>
    <submittedName>
        <fullName evidence="3">Circularly permuted type 2 ATP-grasp protein</fullName>
    </submittedName>
</protein>
<evidence type="ECO:0000313" key="4">
    <source>
        <dbReference type="Proteomes" id="UP001501337"/>
    </source>
</evidence>
<name>A0ABP7PUI7_9GAMM</name>
<dbReference type="InterPro" id="IPR051680">
    <property type="entry name" value="ATP-dep_Glu-Cys_Ligase-2"/>
</dbReference>
<gene>
    <name evidence="3" type="ORF">GCM10022278_31120</name>
</gene>
<dbReference type="Pfam" id="PF04168">
    <property type="entry name" value="Alpha-E"/>
    <property type="match status" value="1"/>
</dbReference>
<feature type="domain" description="Circularly permuted ATP-grasp type 2" evidence="2">
    <location>
        <begin position="82"/>
        <end position="453"/>
    </location>
</feature>
<evidence type="ECO:0000313" key="3">
    <source>
        <dbReference type="EMBL" id="GAA3971494.1"/>
    </source>
</evidence>